<dbReference type="RefSeq" id="WP_034343359.1">
    <property type="nucleotide sequence ID" value="NZ_CAOMJD010000012.1"/>
</dbReference>
<dbReference type="OrthoDB" id="5328290at2"/>
<evidence type="ECO:0000313" key="4">
    <source>
        <dbReference type="Proteomes" id="UP000064525"/>
    </source>
</evidence>
<dbReference type="AlphaFoldDB" id="A0A099UC54"/>
<reference evidence="2 3" key="1">
    <citation type="journal article" date="2014" name="Genome Announc.">
        <title>Draft genome sequences of eight enterohepatic helicobacter species isolated from both laboratory and wild rodents.</title>
        <authorList>
            <person name="Sheh A."/>
            <person name="Shen Z."/>
            <person name="Fox J.G."/>
        </authorList>
    </citation>
    <scope>NUCLEOTIDE SEQUENCE [LARGE SCALE GENOMIC DNA]</scope>
    <source>
        <strain evidence="2 3">MIT 98-6810</strain>
    </source>
</reference>
<sequence length="63" mass="6989">MMQPQPYKVICTKCGTSKIVSPKSDALTAQDMPICPKCGQIMSEKQTPNGLDMLRKNIKDLFS</sequence>
<evidence type="ECO:0000313" key="2">
    <source>
        <dbReference type="EMBL" id="TLD78813.1"/>
    </source>
</evidence>
<dbReference type="KEGG" id="hty:BN2458_PEG1925"/>
<dbReference type="EMBL" id="JRPF02000003">
    <property type="protein sequence ID" value="TLD78813.1"/>
    <property type="molecule type" value="Genomic_DNA"/>
</dbReference>
<protein>
    <submittedName>
        <fullName evidence="1">Uncharacterized protein</fullName>
    </submittedName>
</protein>
<accession>A0A099UC54</accession>
<dbReference type="EMBL" id="LN907858">
    <property type="protein sequence ID" value="CUU40808.1"/>
    <property type="molecule type" value="Genomic_DNA"/>
</dbReference>
<gene>
    <name evidence="1" type="ORF">BN2458_PEG1925</name>
    <name evidence="2" type="ORF">LS75_003395</name>
</gene>
<dbReference type="Proteomes" id="UP000064525">
    <property type="component" value="Chromosome I"/>
</dbReference>
<reference evidence="4" key="3">
    <citation type="submission" date="2015-11" db="EMBL/GenBank/DDBJ databases">
        <authorList>
            <person name="Anvar S.Y."/>
        </authorList>
    </citation>
    <scope>NUCLEOTIDE SEQUENCE [LARGE SCALE GENOMIC DNA]</scope>
</reference>
<organism evidence="1 4">
    <name type="scientific">Helicobacter typhlonius</name>
    <dbReference type="NCBI Taxonomy" id="76936"/>
    <lineage>
        <taxon>Bacteria</taxon>
        <taxon>Pseudomonadati</taxon>
        <taxon>Campylobacterota</taxon>
        <taxon>Epsilonproteobacteria</taxon>
        <taxon>Campylobacterales</taxon>
        <taxon>Helicobacteraceae</taxon>
        <taxon>Helicobacter</taxon>
    </lineage>
</organism>
<dbReference type="Proteomes" id="UP000029925">
    <property type="component" value="Unassembled WGS sequence"/>
</dbReference>
<dbReference type="GeneID" id="78152043"/>
<reference evidence="1" key="2">
    <citation type="submission" date="2015-11" db="EMBL/GenBank/DDBJ databases">
        <authorList>
            <person name="Zhang Y."/>
            <person name="Guo Z."/>
        </authorList>
    </citation>
    <scope>NUCLEOTIDE SEQUENCE</scope>
    <source>
        <strain evidence="1">1</strain>
    </source>
</reference>
<proteinExistence type="predicted"/>
<evidence type="ECO:0000313" key="1">
    <source>
        <dbReference type="EMBL" id="CUU40808.1"/>
    </source>
</evidence>
<name>A0A099UC54_9HELI</name>
<dbReference type="STRING" id="76936.BN2458_PEG1925"/>
<dbReference type="PATRIC" id="fig|76936.10.peg.1875"/>
<keyword evidence="3" id="KW-1185">Reference proteome</keyword>
<evidence type="ECO:0000313" key="3">
    <source>
        <dbReference type="Proteomes" id="UP000029925"/>
    </source>
</evidence>